<name>A0ABN9CCK1_9NEOB</name>
<protein>
    <submittedName>
        <fullName evidence="2">Uncharacterized protein</fullName>
    </submittedName>
</protein>
<organism evidence="2 3">
    <name type="scientific">Staurois parvus</name>
    <dbReference type="NCBI Taxonomy" id="386267"/>
    <lineage>
        <taxon>Eukaryota</taxon>
        <taxon>Metazoa</taxon>
        <taxon>Chordata</taxon>
        <taxon>Craniata</taxon>
        <taxon>Vertebrata</taxon>
        <taxon>Euteleostomi</taxon>
        <taxon>Amphibia</taxon>
        <taxon>Batrachia</taxon>
        <taxon>Anura</taxon>
        <taxon>Neobatrachia</taxon>
        <taxon>Ranoidea</taxon>
        <taxon>Ranidae</taxon>
        <taxon>Staurois</taxon>
    </lineage>
</organism>
<proteinExistence type="predicted"/>
<gene>
    <name evidence="2" type="ORF">SPARVUS_LOCUS4774960</name>
</gene>
<feature type="non-terminal residue" evidence="2">
    <location>
        <position position="130"/>
    </location>
</feature>
<evidence type="ECO:0000313" key="2">
    <source>
        <dbReference type="EMBL" id="CAI9557814.1"/>
    </source>
</evidence>
<dbReference type="EMBL" id="CATNWA010009311">
    <property type="protein sequence ID" value="CAI9557814.1"/>
    <property type="molecule type" value="Genomic_DNA"/>
</dbReference>
<accession>A0ABN9CCK1</accession>
<reference evidence="2" key="1">
    <citation type="submission" date="2023-05" db="EMBL/GenBank/DDBJ databases">
        <authorList>
            <person name="Stuckert A."/>
        </authorList>
    </citation>
    <scope>NUCLEOTIDE SEQUENCE</scope>
</reference>
<evidence type="ECO:0000256" key="1">
    <source>
        <dbReference type="SAM" id="MobiDB-lite"/>
    </source>
</evidence>
<dbReference type="Proteomes" id="UP001162483">
    <property type="component" value="Unassembled WGS sequence"/>
</dbReference>
<keyword evidence="3" id="KW-1185">Reference proteome</keyword>
<comment type="caution">
    <text evidence="2">The sequence shown here is derived from an EMBL/GenBank/DDBJ whole genome shotgun (WGS) entry which is preliminary data.</text>
</comment>
<sequence>MITYCPGPYELSVRPWVQLSTLCGSRWHQGPHQSVSFYQLSPPVSPYTSGAPFKLALYIRVHIRVSLLHYGLNKSTPLHQGPHHSPPLLQDTHQSVPLLQHLHQSSPLHQGPHQSAPLHQDPHQSAPLHQ</sequence>
<feature type="region of interest" description="Disordered" evidence="1">
    <location>
        <begin position="105"/>
        <end position="130"/>
    </location>
</feature>
<evidence type="ECO:0000313" key="3">
    <source>
        <dbReference type="Proteomes" id="UP001162483"/>
    </source>
</evidence>